<gene>
    <name evidence="1" type="ORF">DFP99_1072</name>
</gene>
<dbReference type="AlphaFoldDB" id="A0A288Q7W0"/>
<dbReference type="InterPro" id="IPR036188">
    <property type="entry name" value="FAD/NAD-bd_sf"/>
</dbReference>
<dbReference type="PANTHER" id="PTHR40254">
    <property type="entry name" value="BLR0577 PROTEIN"/>
    <property type="match status" value="1"/>
</dbReference>
<dbReference type="InterPro" id="IPR038732">
    <property type="entry name" value="HpyO/CreE_NAD-binding"/>
</dbReference>
<dbReference type="RefSeq" id="WP_070230764.1">
    <property type="nucleotide sequence ID" value="NZ_BJYO01000003.1"/>
</dbReference>
<accession>A0A288Q7W0</accession>
<sequence length="616" mass="69157">MNIVLVGAGPRNLSLLERLLAHAQRTDEETTITLFDPFPIGGRVWNPDQDPTFLMNTVTQQLTLFTDPSVAKSATGVFGPTFYEWAITVGPEFIQSHNFKNAAIFLDEIARINPNRFTSRALFGVYAQWFYENLGNYRPKNVQFAYLRKAVIDVQQTAPHMFKVLLEDGSTVDAEQVVMALGNADEANTNEEQRFADFTAQHTGLTYVPAGHPAEARLDTVPDNEPVILRGLGLNFFDYIAKLTVGRGGHFARDRAGELYYVPSGKEPKMIAGSRKGLPMHARGLNQKKDAESHRPIFFTAGNIDRFARENNGKVTYDFFFNLIEKEMNYKHYQNVISDFGLTWPFNAAEFLEALRHSANLNATAREWGVPDEYIMNWDRILNPLGESAEAVDYNEFMVKYLTWDINDALKGNVDAPYAGAFDMLRDVRPVIRHYLDAGYLDGDEYAQFLAKFNPFNSIISVGPPILRIEQMRALIKAGILTITGPGIKVVATEEGFVATDAFGHEWHAQNLVEARLHSISLAESINPLIANLRDRDIFSDQSYQKADGSTYTVGGIRMNKATLTVVNKADKEVAGLYIWGVPTEGWSWFTTFAPRPGVRDKNLVDAEHIAETIFE</sequence>
<reference evidence="1 2" key="1">
    <citation type="submission" date="2018-07" db="EMBL/GenBank/DDBJ databases">
        <title>Genomic Encyclopedia of Type Strains, Phase III (KMG-III): the genomes of soil and plant-associated and newly described type strains.</title>
        <authorList>
            <person name="Whitman W."/>
        </authorList>
    </citation>
    <scope>NUCLEOTIDE SEQUENCE [LARGE SCALE GENOMIC DNA]</scope>
    <source>
        <strain evidence="1 2">CECT 7031</strain>
    </source>
</reference>
<dbReference type="InterPro" id="IPR052189">
    <property type="entry name" value="L-asp_N-monooxygenase_NS-form"/>
</dbReference>
<proteinExistence type="predicted"/>
<evidence type="ECO:0000313" key="2">
    <source>
        <dbReference type="Proteomes" id="UP000254912"/>
    </source>
</evidence>
<dbReference type="SUPFAM" id="SSF51905">
    <property type="entry name" value="FAD/NAD(P)-binding domain"/>
    <property type="match status" value="1"/>
</dbReference>
<keyword evidence="2" id="KW-1185">Reference proteome</keyword>
<dbReference type="EMBL" id="QRAS01000002">
    <property type="protein sequence ID" value="RDL06684.1"/>
    <property type="molecule type" value="Genomic_DNA"/>
</dbReference>
<evidence type="ECO:0000313" key="1">
    <source>
        <dbReference type="EMBL" id="RDL06684.1"/>
    </source>
</evidence>
<protein>
    <submittedName>
        <fullName evidence="1">FAD-NAD(P)-binding protein</fullName>
    </submittedName>
</protein>
<name>A0A288Q7W0_9LACO</name>
<dbReference type="Pfam" id="PF13454">
    <property type="entry name" value="NAD_binding_9"/>
    <property type="match status" value="1"/>
</dbReference>
<comment type="caution">
    <text evidence="1">The sequence shown here is derived from an EMBL/GenBank/DDBJ whole genome shotgun (WGS) entry which is preliminary data.</text>
</comment>
<dbReference type="Proteomes" id="UP000254912">
    <property type="component" value="Unassembled WGS sequence"/>
</dbReference>
<dbReference type="KEGG" id="wso:WSWS_01617"/>
<dbReference type="GeneID" id="94546798"/>
<organism evidence="1 2">
    <name type="scientific">Weissella soli</name>
    <dbReference type="NCBI Taxonomy" id="155866"/>
    <lineage>
        <taxon>Bacteria</taxon>
        <taxon>Bacillati</taxon>
        <taxon>Bacillota</taxon>
        <taxon>Bacilli</taxon>
        <taxon>Lactobacillales</taxon>
        <taxon>Lactobacillaceae</taxon>
        <taxon>Weissella</taxon>
    </lineage>
</organism>
<dbReference type="PANTHER" id="PTHR40254:SF1">
    <property type="entry name" value="BLR0577 PROTEIN"/>
    <property type="match status" value="1"/>
</dbReference>